<comment type="caution">
    <text evidence="2">The sequence shown here is derived from an EMBL/GenBank/DDBJ whole genome shotgun (WGS) entry which is preliminary data.</text>
</comment>
<evidence type="ECO:0000256" key="1">
    <source>
        <dbReference type="SAM" id="SignalP"/>
    </source>
</evidence>
<protein>
    <recommendedName>
        <fullName evidence="4">F-box domain-containing protein</fullName>
    </recommendedName>
</protein>
<accession>A0AAD6VDX8</accession>
<evidence type="ECO:0008006" key="4">
    <source>
        <dbReference type="Google" id="ProtNLM"/>
    </source>
</evidence>
<gene>
    <name evidence="2" type="ORF">GGX14DRAFT_364485</name>
</gene>
<dbReference type="Proteomes" id="UP001219525">
    <property type="component" value="Unassembled WGS sequence"/>
</dbReference>
<proteinExistence type="predicted"/>
<evidence type="ECO:0000313" key="3">
    <source>
        <dbReference type="Proteomes" id="UP001219525"/>
    </source>
</evidence>
<feature type="chain" id="PRO_5041965559" description="F-box domain-containing protein" evidence="1">
    <location>
        <begin position="23"/>
        <end position="338"/>
    </location>
</feature>
<name>A0AAD6VDX8_9AGAR</name>
<keyword evidence="1" id="KW-0732">Signal</keyword>
<organism evidence="2 3">
    <name type="scientific">Mycena pura</name>
    <dbReference type="NCBI Taxonomy" id="153505"/>
    <lineage>
        <taxon>Eukaryota</taxon>
        <taxon>Fungi</taxon>
        <taxon>Dikarya</taxon>
        <taxon>Basidiomycota</taxon>
        <taxon>Agaricomycotina</taxon>
        <taxon>Agaricomycetes</taxon>
        <taxon>Agaricomycetidae</taxon>
        <taxon>Agaricales</taxon>
        <taxon>Marasmiineae</taxon>
        <taxon>Mycenaceae</taxon>
        <taxon>Mycena</taxon>
    </lineage>
</organism>
<sequence length="338" mass="36949">MQPTHKTRARALSLASLALVAASRTTLFLDIPTELGLEILELGLTHTPFSTLAAVSRAFSALIEAILYRHVVLSTPKTMSLFYRTIKSKSPEFIETRIKTLAVTVEPWRFTAASGIELEGIIAACTGLRVISVPRPAVLANSLSHYSLHRTLPSEIVIRSFDTTPFREREHSPSGGAAASPAAHLSASLSHLKIAEPGDTWHSPLSILAFFGSAPHLTHLSLARRMDANTDNDQVFVDEVQVLLASRPALRMLVVRIFPAHWPHYVDPSVPVASSTIWAALAPVAEADKRLVLVAAELEDDEASSWAYVPASSGLRVCSFWERCKMESEARGVQENEF</sequence>
<dbReference type="AlphaFoldDB" id="A0AAD6VDX8"/>
<reference evidence="2" key="1">
    <citation type="submission" date="2023-03" db="EMBL/GenBank/DDBJ databases">
        <title>Massive genome expansion in bonnet fungi (Mycena s.s.) driven by repeated elements and novel gene families across ecological guilds.</title>
        <authorList>
            <consortium name="Lawrence Berkeley National Laboratory"/>
            <person name="Harder C.B."/>
            <person name="Miyauchi S."/>
            <person name="Viragh M."/>
            <person name="Kuo A."/>
            <person name="Thoen E."/>
            <person name="Andreopoulos B."/>
            <person name="Lu D."/>
            <person name="Skrede I."/>
            <person name="Drula E."/>
            <person name="Henrissat B."/>
            <person name="Morin E."/>
            <person name="Kohler A."/>
            <person name="Barry K."/>
            <person name="LaButti K."/>
            <person name="Morin E."/>
            <person name="Salamov A."/>
            <person name="Lipzen A."/>
            <person name="Mereny Z."/>
            <person name="Hegedus B."/>
            <person name="Baldrian P."/>
            <person name="Stursova M."/>
            <person name="Weitz H."/>
            <person name="Taylor A."/>
            <person name="Grigoriev I.V."/>
            <person name="Nagy L.G."/>
            <person name="Martin F."/>
            <person name="Kauserud H."/>
        </authorList>
    </citation>
    <scope>NUCLEOTIDE SEQUENCE</scope>
    <source>
        <strain evidence="2">9144</strain>
    </source>
</reference>
<keyword evidence="3" id="KW-1185">Reference proteome</keyword>
<feature type="signal peptide" evidence="1">
    <location>
        <begin position="1"/>
        <end position="22"/>
    </location>
</feature>
<evidence type="ECO:0000313" key="2">
    <source>
        <dbReference type="EMBL" id="KAJ7209765.1"/>
    </source>
</evidence>
<dbReference type="EMBL" id="JARJCW010000030">
    <property type="protein sequence ID" value="KAJ7209765.1"/>
    <property type="molecule type" value="Genomic_DNA"/>
</dbReference>